<proteinExistence type="predicted"/>
<dbReference type="InterPro" id="IPR013083">
    <property type="entry name" value="Znf_RING/FYVE/PHD"/>
</dbReference>
<keyword evidence="7" id="KW-0805">Transcription regulation</keyword>
<name>A0A803JC67_XENTR</name>
<organism evidence="11">
    <name type="scientific">Xenopus tropicalis</name>
    <name type="common">Western clawed frog</name>
    <name type="synonym">Silurana tropicalis</name>
    <dbReference type="NCBI Taxonomy" id="8364"/>
    <lineage>
        <taxon>Eukaryota</taxon>
        <taxon>Metazoa</taxon>
        <taxon>Chordata</taxon>
        <taxon>Craniata</taxon>
        <taxon>Vertebrata</taxon>
        <taxon>Euteleostomi</taxon>
        <taxon>Amphibia</taxon>
        <taxon>Batrachia</taxon>
        <taxon>Anura</taxon>
        <taxon>Pipoidea</taxon>
        <taxon>Pipidae</taxon>
        <taxon>Xenopodinae</taxon>
        <taxon>Xenopus</taxon>
        <taxon>Silurana</taxon>
    </lineage>
</organism>
<dbReference type="InterPro" id="IPR017907">
    <property type="entry name" value="Znf_RING_CS"/>
</dbReference>
<keyword evidence="8" id="KW-0804">Transcription</keyword>
<dbReference type="PROSITE" id="PS50089">
    <property type="entry name" value="ZF_RING_2"/>
    <property type="match status" value="1"/>
</dbReference>
<dbReference type="InParanoid" id="A0A803JC67"/>
<evidence type="ECO:0000256" key="6">
    <source>
        <dbReference type="ARBA" id="ARBA00022833"/>
    </source>
</evidence>
<dbReference type="SUPFAM" id="SSF57850">
    <property type="entry name" value="RING/U-box"/>
    <property type="match status" value="1"/>
</dbReference>
<keyword evidence="6" id="KW-0862">Zinc</keyword>
<dbReference type="InterPro" id="IPR001841">
    <property type="entry name" value="Znf_RING"/>
</dbReference>
<feature type="domain" description="RING-type" evidence="10">
    <location>
        <begin position="44"/>
        <end position="83"/>
    </location>
</feature>
<keyword evidence="5 9" id="KW-0863">Zinc-finger</keyword>
<reference evidence="11" key="2">
    <citation type="submission" date="2021-03" db="UniProtKB">
        <authorList>
            <consortium name="Ensembl"/>
        </authorList>
    </citation>
    <scope>IDENTIFICATION</scope>
</reference>
<evidence type="ECO:0000256" key="1">
    <source>
        <dbReference type="ARBA" id="ARBA00000900"/>
    </source>
</evidence>
<evidence type="ECO:0000256" key="2">
    <source>
        <dbReference type="ARBA" id="ARBA00012483"/>
    </source>
</evidence>
<dbReference type="GO" id="GO:0008270">
    <property type="term" value="F:zinc ion binding"/>
    <property type="evidence" value="ECO:0007669"/>
    <property type="project" value="UniProtKB-KW"/>
</dbReference>
<comment type="catalytic activity">
    <reaction evidence="1">
        <text>S-ubiquitinyl-[E2 ubiquitin-conjugating enzyme]-L-cysteine + [acceptor protein]-L-lysine = [E2 ubiquitin-conjugating enzyme]-L-cysteine + N(6)-ubiquitinyl-[acceptor protein]-L-lysine.</text>
        <dbReference type="EC" id="2.3.2.27"/>
    </reaction>
</comment>
<evidence type="ECO:0000256" key="4">
    <source>
        <dbReference type="ARBA" id="ARBA00022723"/>
    </source>
</evidence>
<dbReference type="GeneTree" id="ENSGT01150000289437"/>
<evidence type="ECO:0000256" key="5">
    <source>
        <dbReference type="ARBA" id="ARBA00022771"/>
    </source>
</evidence>
<dbReference type="Pfam" id="PF13639">
    <property type="entry name" value="zf-RING_2"/>
    <property type="match status" value="1"/>
</dbReference>
<dbReference type="PANTHER" id="PTHR46077:SF1">
    <property type="entry name" value="TOP1 BINDING ARGININE_SERINE RICH PROTEIN, E3 UBIQUITIN LIGASE"/>
    <property type="match status" value="1"/>
</dbReference>
<dbReference type="PANTHER" id="PTHR46077">
    <property type="entry name" value="E3 UBIQUITIN-PROTEIN LIGASE TOPORS"/>
    <property type="match status" value="1"/>
</dbReference>
<dbReference type="GO" id="GO:0061630">
    <property type="term" value="F:ubiquitin protein ligase activity"/>
    <property type="evidence" value="ECO:0007669"/>
    <property type="project" value="UniProtKB-EC"/>
</dbReference>
<keyword evidence="3" id="KW-0808">Transferase</keyword>
<dbReference type="Gene3D" id="3.30.40.10">
    <property type="entry name" value="Zinc/RING finger domain, C3HC4 (zinc finger)"/>
    <property type="match status" value="1"/>
</dbReference>
<evidence type="ECO:0000313" key="11">
    <source>
        <dbReference type="Ensembl" id="ENSXETP00000105474"/>
    </source>
</evidence>
<evidence type="ECO:0000256" key="3">
    <source>
        <dbReference type="ARBA" id="ARBA00022679"/>
    </source>
</evidence>
<dbReference type="SMART" id="SM00184">
    <property type="entry name" value="RING"/>
    <property type="match status" value="1"/>
</dbReference>
<reference evidence="11" key="1">
    <citation type="journal article" date="2010" name="Science">
        <title>The genome of the Western clawed frog Xenopus tropicalis.</title>
        <authorList>
            <person name="Hellsten U."/>
            <person name="Harland R.M."/>
            <person name="Gilchrist M.J."/>
            <person name="Hendrix D."/>
            <person name="Jurka J."/>
            <person name="Kapitonov V."/>
            <person name="Ovcharenko I."/>
            <person name="Putnam N.H."/>
            <person name="Shu S."/>
            <person name="Taher L."/>
            <person name="Blitz I.L."/>
            <person name="Blumberg B."/>
            <person name="Dichmann D.S."/>
            <person name="Dubchak I."/>
            <person name="Amaya E."/>
            <person name="Detter J.C."/>
            <person name="Fletcher R."/>
            <person name="Gerhard D.S."/>
            <person name="Goodstein D."/>
            <person name="Graves T."/>
            <person name="Grigoriev I.V."/>
            <person name="Grimwood J."/>
            <person name="Kawashima T."/>
            <person name="Lindquist E."/>
            <person name="Lucas S.M."/>
            <person name="Mead P.E."/>
            <person name="Mitros T."/>
            <person name="Ogino H."/>
            <person name="Ohta Y."/>
            <person name="Poliakov A.V."/>
            <person name="Pollet N."/>
            <person name="Robert J."/>
            <person name="Salamov A."/>
            <person name="Sater A.K."/>
            <person name="Schmutz J."/>
            <person name="Terry A."/>
            <person name="Vize P.D."/>
            <person name="Warren W.C."/>
            <person name="Wells D."/>
            <person name="Wills A."/>
            <person name="Wilson R.K."/>
            <person name="Zimmerman L.B."/>
            <person name="Zorn A.M."/>
            <person name="Grainger R."/>
            <person name="Grammer T."/>
            <person name="Khokha M.K."/>
            <person name="Richardson P.M."/>
            <person name="Rokhsar D.S."/>
        </authorList>
    </citation>
    <scope>NUCLEOTIDE SEQUENCE [LARGE SCALE GENOMIC DNA]</scope>
    <source>
        <strain evidence="11">Nigerian</strain>
    </source>
</reference>
<dbReference type="PROSITE" id="PS00518">
    <property type="entry name" value="ZF_RING_1"/>
    <property type="match status" value="1"/>
</dbReference>
<keyword evidence="4" id="KW-0479">Metal-binding</keyword>
<protein>
    <recommendedName>
        <fullName evidence="2">RING-type E3 ubiquitin transferase</fullName>
        <ecNumber evidence="2">2.3.2.27</ecNumber>
    </recommendedName>
</protein>
<sequence>IGRNHLPVSRFLCTRSKTCAYKVQCRKHHQMFPEEQKEALDSECPICLETFDDVSYIEPCKHKFCFLCIETWIQVNGSCPMCRQHIRNIVMCEPDGRNGNVPVTADMTNEEGPLPAVGENPVITPHC</sequence>
<evidence type="ECO:0000256" key="9">
    <source>
        <dbReference type="PROSITE-ProRule" id="PRU00175"/>
    </source>
</evidence>
<dbReference type="Ensembl" id="ENSXETT00000110490">
    <property type="protein sequence ID" value="ENSXETP00000105474"/>
    <property type="gene ID" value="ENSXETG00000044444"/>
</dbReference>
<dbReference type="AlphaFoldDB" id="A0A803JC67"/>
<evidence type="ECO:0000256" key="8">
    <source>
        <dbReference type="ARBA" id="ARBA00023163"/>
    </source>
</evidence>
<evidence type="ECO:0000256" key="7">
    <source>
        <dbReference type="ARBA" id="ARBA00023015"/>
    </source>
</evidence>
<dbReference type="EC" id="2.3.2.27" evidence="2"/>
<evidence type="ECO:0000259" key="10">
    <source>
        <dbReference type="PROSITE" id="PS50089"/>
    </source>
</evidence>
<accession>A0A803JC67</accession>